<accession>B0MQP0</accession>
<dbReference type="Pfam" id="PF12784">
    <property type="entry name" value="PDDEXK_2"/>
    <property type="match status" value="1"/>
</dbReference>
<dbReference type="AlphaFoldDB" id="B0MQP0"/>
<evidence type="ECO:0000313" key="1">
    <source>
        <dbReference type="EMBL" id="EDS00016.1"/>
    </source>
</evidence>
<reference evidence="1" key="2">
    <citation type="submission" date="2014-06" db="EMBL/GenBank/DDBJ databases">
        <title>Draft genome sequence of Eubacterium siraeum (DSM 15702).</title>
        <authorList>
            <person name="Sudarsanam P."/>
            <person name="Ley R."/>
            <person name="Guruge J."/>
            <person name="Turnbaugh P.J."/>
            <person name="Mahowald M."/>
            <person name="Liep D."/>
            <person name="Gordon J."/>
        </authorList>
    </citation>
    <scope>NUCLEOTIDE SEQUENCE</scope>
    <source>
        <strain evidence="1">DSM 15702</strain>
    </source>
</reference>
<sequence length="289" mass="33365">MQKKNRFGNQSGWHAKRDSNIVKAKLDIIFKKLFTDEGNQHLLQAYLSDTLGIPYDSIENLVVLNSEIMPDSITEKYSRMDIRMKANGRLINVEMQIKDEGDYKDRSLYYLSKLYSGQLKSGEVYGSLNQCISINIINFNLFDCEKYHSSFSMREDSRNEQLTDKFTAHYFELKKIGKNIDKNNKQELWLRLINAETEDELDMLQQTGVKQIQDAVVVLHKMSADEKTRELAEMREKALHIEATEKAHARAEGEAVGLKKGEKRKEAEMISKMRKSGLSEEQIKAILNS</sequence>
<organism evidence="1 2">
    <name type="scientific">[Eubacterium] siraeum DSM 15702</name>
    <dbReference type="NCBI Taxonomy" id="428128"/>
    <lineage>
        <taxon>Bacteria</taxon>
        <taxon>Bacillati</taxon>
        <taxon>Bacillota</taxon>
        <taxon>Clostridia</taxon>
        <taxon>Eubacteriales</taxon>
        <taxon>Oscillospiraceae</taxon>
        <taxon>Oscillospiraceae incertae sedis</taxon>
    </lineage>
</organism>
<dbReference type="EMBL" id="ABCA03000052">
    <property type="protein sequence ID" value="EDS00016.1"/>
    <property type="molecule type" value="Genomic_DNA"/>
</dbReference>
<keyword evidence="2" id="KW-1185">Reference proteome</keyword>
<dbReference type="Proteomes" id="UP000005326">
    <property type="component" value="Unassembled WGS sequence"/>
</dbReference>
<dbReference type="PANTHER" id="PTHR41317:SF1">
    <property type="entry name" value="PD-(D_E)XK NUCLEASE FAMILY TRANSPOSASE"/>
    <property type="match status" value="1"/>
</dbReference>
<evidence type="ECO:0008006" key="3">
    <source>
        <dbReference type="Google" id="ProtNLM"/>
    </source>
</evidence>
<dbReference type="InterPro" id="IPR010106">
    <property type="entry name" value="RpnA"/>
</dbReference>
<proteinExistence type="predicted"/>
<protein>
    <recommendedName>
        <fullName evidence="3">Rpn family recombination-promoting nuclease/putative transposase</fullName>
    </recommendedName>
</protein>
<gene>
    <name evidence="1" type="ORF">EUBSIR_02157</name>
</gene>
<reference evidence="1" key="1">
    <citation type="submission" date="2007-10" db="EMBL/GenBank/DDBJ databases">
        <authorList>
            <person name="Fulton L."/>
            <person name="Clifton S."/>
            <person name="Fulton B."/>
            <person name="Xu J."/>
            <person name="Minx P."/>
            <person name="Pepin K.H."/>
            <person name="Johnson M."/>
            <person name="Thiruvilangam P."/>
            <person name="Bhonagiri V."/>
            <person name="Nash W.E."/>
            <person name="Mardis E.R."/>
            <person name="Wilson R.K."/>
        </authorList>
    </citation>
    <scope>NUCLEOTIDE SEQUENCE [LARGE SCALE GENOMIC DNA]</scope>
    <source>
        <strain evidence="1">DSM 15702</strain>
    </source>
</reference>
<comment type="caution">
    <text evidence="1">The sequence shown here is derived from an EMBL/GenBank/DDBJ whole genome shotgun (WGS) entry which is preliminary data.</text>
</comment>
<dbReference type="PANTHER" id="PTHR41317">
    <property type="entry name" value="PD-(D_E)XK NUCLEASE FAMILY TRANSPOSASE"/>
    <property type="match status" value="1"/>
</dbReference>
<name>B0MQP0_9FIRM</name>
<evidence type="ECO:0000313" key="2">
    <source>
        <dbReference type="Proteomes" id="UP000005326"/>
    </source>
</evidence>
<dbReference type="NCBIfam" id="TIGR01784">
    <property type="entry name" value="T_den_put_tspse"/>
    <property type="match status" value="1"/>
</dbReference>